<evidence type="ECO:0000256" key="1">
    <source>
        <dbReference type="SAM" id="Phobius"/>
    </source>
</evidence>
<keyword evidence="1" id="KW-1133">Transmembrane helix</keyword>
<comment type="caution">
    <text evidence="2">The sequence shown here is derived from an EMBL/GenBank/DDBJ whole genome shotgun (WGS) entry which is preliminary data.</text>
</comment>
<dbReference type="AlphaFoldDB" id="A0A0L7MK29"/>
<sequence length="77" mass="8801">MDAVLSLVGHVVKQLAFEFLLFWPGWLALKILTLGKYPRLARPIKDIEDYSDFQAISYFGLFVVLLSSALFLKFFTA</sequence>
<organism evidence="2 3">
    <name type="scientific">Comamonas testosteroni</name>
    <name type="common">Pseudomonas testosteroni</name>
    <dbReference type="NCBI Taxonomy" id="285"/>
    <lineage>
        <taxon>Bacteria</taxon>
        <taxon>Pseudomonadati</taxon>
        <taxon>Pseudomonadota</taxon>
        <taxon>Betaproteobacteria</taxon>
        <taxon>Burkholderiales</taxon>
        <taxon>Comamonadaceae</taxon>
        <taxon>Comamonas</taxon>
    </lineage>
</organism>
<evidence type="ECO:0000313" key="3">
    <source>
        <dbReference type="Proteomes" id="UP000037442"/>
    </source>
</evidence>
<feature type="transmembrane region" description="Helical" evidence="1">
    <location>
        <begin position="15"/>
        <end position="34"/>
    </location>
</feature>
<evidence type="ECO:0000313" key="2">
    <source>
        <dbReference type="EMBL" id="KOC22245.1"/>
    </source>
</evidence>
<protein>
    <recommendedName>
        <fullName evidence="4">Transmembrane protein</fullName>
    </recommendedName>
</protein>
<evidence type="ECO:0008006" key="4">
    <source>
        <dbReference type="Google" id="ProtNLM"/>
    </source>
</evidence>
<keyword evidence="1" id="KW-0472">Membrane</keyword>
<dbReference type="PATRIC" id="fig|285.49.peg.1483"/>
<proteinExistence type="predicted"/>
<dbReference type="EMBL" id="JNVD01000017">
    <property type="protein sequence ID" value="KOC22245.1"/>
    <property type="molecule type" value="Genomic_DNA"/>
</dbReference>
<reference evidence="3" key="1">
    <citation type="submission" date="2014-06" db="EMBL/GenBank/DDBJ databases">
        <title>Draft genome sequence of C. testosteroni WDL7.</title>
        <authorList>
            <person name="Wu Y."/>
            <person name="Seshan H."/>
            <person name="Arumugam K."/>
        </authorList>
    </citation>
    <scope>NUCLEOTIDE SEQUENCE [LARGE SCALE GENOMIC DNA]</scope>
    <source>
        <strain evidence="3">WDL7</strain>
    </source>
</reference>
<name>A0A0L7MK29_COMTE</name>
<keyword evidence="1" id="KW-0812">Transmembrane</keyword>
<accession>A0A0L7MK29</accession>
<dbReference type="Proteomes" id="UP000037442">
    <property type="component" value="Unassembled WGS sequence"/>
</dbReference>
<feature type="transmembrane region" description="Helical" evidence="1">
    <location>
        <begin position="55"/>
        <end position="75"/>
    </location>
</feature>
<gene>
    <name evidence="2" type="ORF">GL58_07190</name>
</gene>